<dbReference type="Gene3D" id="3.40.630.30">
    <property type="match status" value="1"/>
</dbReference>
<protein>
    <submittedName>
        <fullName evidence="2">GNAT family N-acetyltransferase</fullName>
    </submittedName>
</protein>
<keyword evidence="2" id="KW-0808">Transferase</keyword>
<dbReference type="InterPro" id="IPR000182">
    <property type="entry name" value="GNAT_dom"/>
</dbReference>
<dbReference type="PROSITE" id="PS51186">
    <property type="entry name" value="GNAT"/>
    <property type="match status" value="1"/>
</dbReference>
<reference evidence="2 3" key="2">
    <citation type="submission" date="2018-06" db="EMBL/GenBank/DDBJ databases">
        <title>Metagenomic assembly of (sub)arctic Cyanobacteria and their associated microbiome from non-axenic cultures.</title>
        <authorList>
            <person name="Baurain D."/>
        </authorList>
    </citation>
    <scope>NUCLEOTIDE SEQUENCE [LARGE SCALE GENOMIC DNA]</scope>
    <source>
        <strain evidence="2">ULC066bin1</strain>
    </source>
</reference>
<dbReference type="CDD" id="cd04301">
    <property type="entry name" value="NAT_SF"/>
    <property type="match status" value="1"/>
</dbReference>
<dbReference type="EMBL" id="QBML01000008">
    <property type="protein sequence ID" value="PZO42148.1"/>
    <property type="molecule type" value="Genomic_DNA"/>
</dbReference>
<dbReference type="GO" id="GO:0016747">
    <property type="term" value="F:acyltransferase activity, transferring groups other than amino-acyl groups"/>
    <property type="evidence" value="ECO:0007669"/>
    <property type="project" value="InterPro"/>
</dbReference>
<accession>A0A2W4YGE0</accession>
<dbReference type="Pfam" id="PF00583">
    <property type="entry name" value="Acetyltransf_1"/>
    <property type="match status" value="1"/>
</dbReference>
<dbReference type="InterPro" id="IPR016181">
    <property type="entry name" value="Acyl_CoA_acyltransferase"/>
</dbReference>
<evidence type="ECO:0000313" key="2">
    <source>
        <dbReference type="EMBL" id="PZO42148.1"/>
    </source>
</evidence>
<evidence type="ECO:0000259" key="1">
    <source>
        <dbReference type="PROSITE" id="PS51186"/>
    </source>
</evidence>
<feature type="domain" description="N-acetyltransferase" evidence="1">
    <location>
        <begin position="27"/>
        <end position="216"/>
    </location>
</feature>
<dbReference type="PANTHER" id="PTHR47443:SF3">
    <property type="entry name" value="GCN5-RELATED N-ACETYLTRANSFERASE 4, CHLOROPLASTIC"/>
    <property type="match status" value="1"/>
</dbReference>
<sequence length="231" mass="26681">MITAIAKNYRIIAKLLALNVPSPSSLFTIRHASSRDVGHVSDILTESFYRNSNRKVNFLLRCFTDWVYPLLRYGIMLDLSSRFGEKTPCYACLVATHPANKSQAIASLEICMRYVPVKSHREFWLGREMQQYPYIFNLAVHPQWRRRGVAKQLLIAAEKTVKQWGFSHLYMHVLEDNQPARQLYDLIGYRFYSQEGSVNYWLLGSPRRFLLQKKLTDLTPPSSSGKAKSDG</sequence>
<dbReference type="AlphaFoldDB" id="A0A2W4YGE0"/>
<name>A0A2W4YGE0_9CYAN</name>
<dbReference type="SUPFAM" id="SSF55729">
    <property type="entry name" value="Acyl-CoA N-acyltransferases (Nat)"/>
    <property type="match status" value="1"/>
</dbReference>
<organism evidence="2 3">
    <name type="scientific">Pseudanabaena frigida</name>
    <dbReference type="NCBI Taxonomy" id="945775"/>
    <lineage>
        <taxon>Bacteria</taxon>
        <taxon>Bacillati</taxon>
        <taxon>Cyanobacteriota</taxon>
        <taxon>Cyanophyceae</taxon>
        <taxon>Pseudanabaenales</taxon>
        <taxon>Pseudanabaenaceae</taxon>
        <taxon>Pseudanabaena</taxon>
    </lineage>
</organism>
<dbReference type="PANTHER" id="PTHR47443">
    <property type="entry name" value="ACYL-COA N-ACYLTRANSFERASES (NAT) SUPERFAMILY PROTEIN"/>
    <property type="match status" value="1"/>
</dbReference>
<reference evidence="2 3" key="1">
    <citation type="submission" date="2018-04" db="EMBL/GenBank/DDBJ databases">
        <authorList>
            <person name="Go L.Y."/>
            <person name="Mitchell J.A."/>
        </authorList>
    </citation>
    <scope>NUCLEOTIDE SEQUENCE [LARGE SCALE GENOMIC DNA]</scope>
    <source>
        <strain evidence="2">ULC066bin1</strain>
    </source>
</reference>
<proteinExistence type="predicted"/>
<gene>
    <name evidence="2" type="ORF">DCF19_07855</name>
</gene>
<evidence type="ECO:0000313" key="3">
    <source>
        <dbReference type="Proteomes" id="UP000249467"/>
    </source>
</evidence>
<comment type="caution">
    <text evidence="2">The sequence shown here is derived from an EMBL/GenBank/DDBJ whole genome shotgun (WGS) entry which is preliminary data.</text>
</comment>
<dbReference type="Proteomes" id="UP000249467">
    <property type="component" value="Unassembled WGS sequence"/>
</dbReference>